<sequence length="501" mass="55362">MILSLKQSGINAQLLDLYHTPNPDSDDPDDTLISHTLNLGFEEYVDEETGETKKDEAGLTADIECPKIDINAVSSLYKSRGVQLSIKMKTGTLTYWDHGHLKSRKTDGWTFKWDANLGVSNIQDIEEEIIHPKARQAVKLAIANLKDAHQIPEEDFLPSAIMCLFESTILMATLKLFDENGKDMVQDAIVEAFITHISVSYRDTGKYPWVLGYGIAVKPIADPRPGSPMFLPSRFWLSATPAEAVDGSWVDPDDATLNFCIINSDVHDERKVDPTRNWYAGILAEPFDVTTKATNMHTDGTFAMSSNMFFDHWIKPVIFDSFDVKNYISKGGATPKITHDEGGRSSSKVQDWEHRGLPSGAPHPDPPVYSGTLRCDVQYTSTFLDGGHLDPDTLRRVIVNITGSASGDSKDNFHVPAKMELSLGITAGSSGDWAFEKIKWDIAPNGYGNYGDGAYKMGQAIWNAVSSVGTIYVMPNGDVFDFNGLDCDDAGSLYSHIKYKL</sequence>
<dbReference type="EMBL" id="JANHOG010001066">
    <property type="protein sequence ID" value="KAJ3545144.1"/>
    <property type="molecule type" value="Genomic_DNA"/>
</dbReference>
<organism evidence="1 2">
    <name type="scientific">Phlebia brevispora</name>
    <dbReference type="NCBI Taxonomy" id="194682"/>
    <lineage>
        <taxon>Eukaryota</taxon>
        <taxon>Fungi</taxon>
        <taxon>Dikarya</taxon>
        <taxon>Basidiomycota</taxon>
        <taxon>Agaricomycotina</taxon>
        <taxon>Agaricomycetes</taxon>
        <taxon>Polyporales</taxon>
        <taxon>Meruliaceae</taxon>
        <taxon>Phlebia</taxon>
    </lineage>
</organism>
<dbReference type="Proteomes" id="UP001148662">
    <property type="component" value="Unassembled WGS sequence"/>
</dbReference>
<evidence type="ECO:0000313" key="1">
    <source>
        <dbReference type="EMBL" id="KAJ3545144.1"/>
    </source>
</evidence>
<accession>A0ACC1SRZ5</accession>
<evidence type="ECO:0000313" key="2">
    <source>
        <dbReference type="Proteomes" id="UP001148662"/>
    </source>
</evidence>
<proteinExistence type="predicted"/>
<reference evidence="1" key="1">
    <citation type="submission" date="2022-07" db="EMBL/GenBank/DDBJ databases">
        <title>Genome Sequence of Phlebia brevispora.</title>
        <authorList>
            <person name="Buettner E."/>
        </authorList>
    </citation>
    <scope>NUCLEOTIDE SEQUENCE</scope>
    <source>
        <strain evidence="1">MPL23</strain>
    </source>
</reference>
<gene>
    <name evidence="1" type="ORF">NM688_g5656</name>
</gene>
<keyword evidence="2" id="KW-1185">Reference proteome</keyword>
<protein>
    <submittedName>
        <fullName evidence="1">Uncharacterized protein</fullName>
    </submittedName>
</protein>
<name>A0ACC1SRZ5_9APHY</name>
<comment type="caution">
    <text evidence="1">The sequence shown here is derived from an EMBL/GenBank/DDBJ whole genome shotgun (WGS) entry which is preliminary data.</text>
</comment>